<organism evidence="1 2">
    <name type="scientific">Caloramator quimbayensis</name>
    <dbReference type="NCBI Taxonomy" id="1147123"/>
    <lineage>
        <taxon>Bacteria</taxon>
        <taxon>Bacillati</taxon>
        <taxon>Bacillota</taxon>
        <taxon>Clostridia</taxon>
        <taxon>Eubacteriales</taxon>
        <taxon>Clostridiaceae</taxon>
        <taxon>Caloramator</taxon>
    </lineage>
</organism>
<evidence type="ECO:0000313" key="2">
    <source>
        <dbReference type="Proteomes" id="UP000190105"/>
    </source>
</evidence>
<accession>A0A1T4XPP7</accession>
<sequence length="64" mass="7018">MKYQDDAVNKTVNGFQVGVRIGSPTPDGLNPTDDGYDYLRKVEHVGTVMQDGHSNAINPTPKEE</sequence>
<dbReference type="EMBL" id="FUYH01000011">
    <property type="protein sequence ID" value="SKA91497.1"/>
    <property type="molecule type" value="Genomic_DNA"/>
</dbReference>
<dbReference type="AlphaFoldDB" id="A0A1T4XPP7"/>
<name>A0A1T4XPP7_9CLOT</name>
<dbReference type="Proteomes" id="UP000190105">
    <property type="component" value="Unassembled WGS sequence"/>
</dbReference>
<gene>
    <name evidence="1" type="ORF">SAMN05443428_11170</name>
</gene>
<dbReference type="STRING" id="1147123.SAMN05443428_11170"/>
<protein>
    <submittedName>
        <fullName evidence="1">Uncharacterized protein</fullName>
    </submittedName>
</protein>
<dbReference type="OrthoDB" id="2084006at2"/>
<reference evidence="2" key="1">
    <citation type="submission" date="2017-02" db="EMBL/GenBank/DDBJ databases">
        <authorList>
            <person name="Varghese N."/>
            <person name="Submissions S."/>
        </authorList>
    </citation>
    <scope>NUCLEOTIDE SEQUENCE [LARGE SCALE GENOMIC DNA]</scope>
    <source>
        <strain evidence="2">USBA 833</strain>
    </source>
</reference>
<dbReference type="RefSeq" id="WP_078696714.1">
    <property type="nucleotide sequence ID" value="NZ_FUYH01000011.1"/>
</dbReference>
<evidence type="ECO:0000313" key="1">
    <source>
        <dbReference type="EMBL" id="SKA91497.1"/>
    </source>
</evidence>
<keyword evidence="2" id="KW-1185">Reference proteome</keyword>
<proteinExistence type="predicted"/>